<keyword evidence="5" id="KW-0862">Zinc</keyword>
<keyword evidence="2" id="KW-0479">Metal-binding</keyword>
<dbReference type="GO" id="GO:0071036">
    <property type="term" value="P:nuclear polyadenylation-dependent snoRNA catabolic process"/>
    <property type="evidence" value="ECO:0007669"/>
    <property type="project" value="TreeGrafter"/>
</dbReference>
<evidence type="ECO:0000256" key="3">
    <source>
        <dbReference type="ARBA" id="ARBA00022737"/>
    </source>
</evidence>
<dbReference type="SMART" id="SM00343">
    <property type="entry name" value="ZnF_C2HC"/>
    <property type="match status" value="3"/>
</dbReference>
<dbReference type="InterPro" id="IPR051644">
    <property type="entry name" value="TRAMP_AT-DNA-binding"/>
</dbReference>
<dbReference type="GO" id="GO:0071037">
    <property type="term" value="P:nuclear polyadenylation-dependent snRNA catabolic process"/>
    <property type="evidence" value="ECO:0007669"/>
    <property type="project" value="TreeGrafter"/>
</dbReference>
<dbReference type="AlphaFoldDB" id="A0A1B0D5X3"/>
<dbReference type="PANTHER" id="PTHR46543">
    <property type="entry name" value="ZINC FINGER CCHC DOMAIN-CONTAINING PROTEIN 7"/>
    <property type="match status" value="1"/>
</dbReference>
<comment type="subcellular location">
    <subcellularLocation>
        <location evidence="1">Nucleus</location>
    </subcellularLocation>
</comment>
<dbReference type="Proteomes" id="UP000092462">
    <property type="component" value="Unassembled WGS sequence"/>
</dbReference>
<organism evidence="10 11">
    <name type="scientific">Phlebotomus papatasi</name>
    <name type="common">Sandfly</name>
    <dbReference type="NCBI Taxonomy" id="29031"/>
    <lineage>
        <taxon>Eukaryota</taxon>
        <taxon>Metazoa</taxon>
        <taxon>Ecdysozoa</taxon>
        <taxon>Arthropoda</taxon>
        <taxon>Hexapoda</taxon>
        <taxon>Insecta</taxon>
        <taxon>Pterygota</taxon>
        <taxon>Neoptera</taxon>
        <taxon>Endopterygota</taxon>
        <taxon>Diptera</taxon>
        <taxon>Nematocera</taxon>
        <taxon>Psychodoidea</taxon>
        <taxon>Psychodidae</taxon>
        <taxon>Phlebotomus</taxon>
        <taxon>Phlebotomus</taxon>
    </lineage>
</organism>
<evidence type="ECO:0000256" key="4">
    <source>
        <dbReference type="ARBA" id="ARBA00022771"/>
    </source>
</evidence>
<feature type="domain" description="CCHC-type" evidence="9">
    <location>
        <begin position="5"/>
        <end position="20"/>
    </location>
</feature>
<evidence type="ECO:0000256" key="8">
    <source>
        <dbReference type="ARBA" id="ARBA00043023"/>
    </source>
</evidence>
<evidence type="ECO:0000256" key="1">
    <source>
        <dbReference type="ARBA" id="ARBA00004123"/>
    </source>
</evidence>
<evidence type="ECO:0000256" key="2">
    <source>
        <dbReference type="ARBA" id="ARBA00022723"/>
    </source>
</evidence>
<dbReference type="GO" id="GO:0071031">
    <property type="term" value="P:nuclear mRNA surveillance of mRNA 3'-end processing"/>
    <property type="evidence" value="ECO:0007669"/>
    <property type="project" value="TreeGrafter"/>
</dbReference>
<protein>
    <recommendedName>
        <fullName evidence="7">Zinc finger CCHC domain-containing protein 7</fullName>
    </recommendedName>
    <alternativeName>
        <fullName evidence="8">TRAMP-like complex RNA-binding factor ZCCHC7</fullName>
    </alternativeName>
</protein>
<dbReference type="GO" id="GO:0008270">
    <property type="term" value="F:zinc ion binding"/>
    <property type="evidence" value="ECO:0007669"/>
    <property type="project" value="UniProtKB-KW"/>
</dbReference>
<dbReference type="EMBL" id="AJVK01000461">
    <property type="status" value="NOT_ANNOTATED_CDS"/>
    <property type="molecule type" value="Genomic_DNA"/>
</dbReference>
<dbReference type="EnsemblMetazoa" id="PPAI002880-RA">
    <property type="protein sequence ID" value="PPAI002880-PA"/>
    <property type="gene ID" value="PPAI002880"/>
</dbReference>
<keyword evidence="3" id="KW-0677">Repeat</keyword>
<dbReference type="VEuPathDB" id="VectorBase:PPAPM1_007553"/>
<dbReference type="VEuPathDB" id="VectorBase:PPAI002880"/>
<evidence type="ECO:0000256" key="5">
    <source>
        <dbReference type="ARBA" id="ARBA00022833"/>
    </source>
</evidence>
<keyword evidence="11" id="KW-1185">Reference proteome</keyword>
<name>A0A1B0D5X3_PHLPP</name>
<reference evidence="10" key="1">
    <citation type="submission" date="2022-08" db="UniProtKB">
        <authorList>
            <consortium name="EnsemblMetazoa"/>
        </authorList>
    </citation>
    <scope>IDENTIFICATION</scope>
    <source>
        <strain evidence="10">Israel</strain>
    </source>
</reference>
<dbReference type="PANTHER" id="PTHR46543:SF1">
    <property type="entry name" value="ZINC FINGER CCHC DOMAIN-CONTAINING PROTEIN 7"/>
    <property type="match status" value="1"/>
</dbReference>
<proteinExistence type="predicted"/>
<accession>A0A1B0D5X3</accession>
<dbReference type="GO" id="GO:0003723">
    <property type="term" value="F:RNA binding"/>
    <property type="evidence" value="ECO:0007669"/>
    <property type="project" value="TreeGrafter"/>
</dbReference>
<keyword evidence="4" id="KW-0863">Zinc-finger</keyword>
<feature type="domain" description="CCHC-type" evidence="9">
    <location>
        <begin position="90"/>
        <end position="104"/>
    </location>
</feature>
<dbReference type="Gene3D" id="4.10.60.10">
    <property type="entry name" value="Zinc finger, CCHC-type"/>
    <property type="match status" value="1"/>
</dbReference>
<dbReference type="GO" id="GO:0071038">
    <property type="term" value="P:TRAMP-dependent tRNA surveillance pathway"/>
    <property type="evidence" value="ECO:0007669"/>
    <property type="project" value="TreeGrafter"/>
</dbReference>
<keyword evidence="6" id="KW-0539">Nucleus</keyword>
<evidence type="ECO:0000259" key="9">
    <source>
        <dbReference type="PROSITE" id="PS50158"/>
    </source>
</evidence>
<evidence type="ECO:0000256" key="7">
    <source>
        <dbReference type="ARBA" id="ARBA00041190"/>
    </source>
</evidence>
<evidence type="ECO:0000313" key="11">
    <source>
        <dbReference type="Proteomes" id="UP000092462"/>
    </source>
</evidence>
<dbReference type="GO" id="GO:0071039">
    <property type="term" value="P:nuclear polyadenylation-dependent CUT catabolic process"/>
    <property type="evidence" value="ECO:0007669"/>
    <property type="project" value="TreeGrafter"/>
</dbReference>
<dbReference type="GO" id="GO:0071035">
    <property type="term" value="P:nuclear polyadenylation-dependent rRNA catabolic process"/>
    <property type="evidence" value="ECO:0007669"/>
    <property type="project" value="TreeGrafter"/>
</dbReference>
<evidence type="ECO:0000256" key="6">
    <source>
        <dbReference type="ARBA" id="ARBA00023242"/>
    </source>
</evidence>
<dbReference type="PROSITE" id="PS50158">
    <property type="entry name" value="ZF_CCHC"/>
    <property type="match status" value="2"/>
</dbReference>
<dbReference type="GO" id="GO:0031499">
    <property type="term" value="C:TRAMP complex"/>
    <property type="evidence" value="ECO:0007669"/>
    <property type="project" value="TreeGrafter"/>
</dbReference>
<sequence>MKLVCYMCGESGHREPRCPNTLCLRCGNRAMVFGIACGKCSDWPSRICEICQTKGHKKELCPDTWRRYHSTLEGSVPVEVKECLNDRKYCSMCAKKGHMADSCPCPVRILEYPVSPWRVSSYEAVYEASGNVDNPKDPFHTYRGERMQFAWSESVKKSQFYQRFLDNCNIEASKGESSKEPEPVEEQEMVDVEEASRIQTDNAESKLYLDREYCERLLAPRGKQVLMSLADDLTVEVNLRSSQSGNLLKLRGERGNIESFKKTLMRFLSKVDKSPVPSPDGQMDEVQNIPRNRIKMIRFLRKKLQLLLGYIGDATALNVEMGALERKCTSMGMLRRADALRIRLNMILLGQAGLLDGKMHLRAIEQDLMTLEKQEQCVQVPPAIRNNIFLHFK</sequence>
<dbReference type="InterPro" id="IPR001878">
    <property type="entry name" value="Znf_CCHC"/>
</dbReference>
<evidence type="ECO:0000313" key="10">
    <source>
        <dbReference type="EnsemblMetazoa" id="PPAI002880-PA"/>
    </source>
</evidence>